<sequence>MQSPCLNDFPEAFLLQGCCPGPLLGYLEPLNKPPDNKKSSTTTTTTTLATSRRNFTTATNSSIFPATHFTNPDSLPSLLNAFAEFTKAYPQYSATYEDKMLDHLHLLLLFRHNYKVRIFPTLPCVTRPPGSLKTQLLHGGQESELESAMKKRVISFLNISAKDYIMVFTTNRTYAFKLLAESYPFKSSNKLLSVYDYQSEVVEAMTKISERKGAKSTSAEFNWPRLRINSAKLKKLIVRSRKKKRKRGLFVFPLHSRMTGARYPYSWMRTAQENEWHILIDTCALGPKDMDSFALTLIHPDFIVSSFYKVFGENPSGFRCLFVKKYTIPFMEDYTCAGMVSLLPGKKFHLQDEMSGGDVEVEYMPKLGLEEKAEVDTSNSFSCPVLEKGEVPEKQPVDASVKQKESETTGTGKQASIVQAEKTGYRKKQISKIECRGLDQVDALGLNEINKYEAGKATVLETKGSPGKGIPTNKKKDKRNLGIMVVTIALGFLSNFEDTYRLCSFIAQFLDADFVEKANWRYTGLNQKTIEV</sequence>
<proteinExistence type="predicted"/>
<evidence type="ECO:0000256" key="1">
    <source>
        <dbReference type="SAM" id="MobiDB-lite"/>
    </source>
</evidence>
<dbReference type="SUPFAM" id="SSF53383">
    <property type="entry name" value="PLP-dependent transferases"/>
    <property type="match status" value="1"/>
</dbReference>
<evidence type="ECO:0000313" key="2">
    <source>
        <dbReference type="EMBL" id="CAI0404151.1"/>
    </source>
</evidence>
<evidence type="ECO:0000313" key="3">
    <source>
        <dbReference type="Proteomes" id="UP001154282"/>
    </source>
</evidence>
<organism evidence="2 3">
    <name type="scientific">Linum tenue</name>
    <dbReference type="NCBI Taxonomy" id="586396"/>
    <lineage>
        <taxon>Eukaryota</taxon>
        <taxon>Viridiplantae</taxon>
        <taxon>Streptophyta</taxon>
        <taxon>Embryophyta</taxon>
        <taxon>Tracheophyta</taxon>
        <taxon>Spermatophyta</taxon>
        <taxon>Magnoliopsida</taxon>
        <taxon>eudicotyledons</taxon>
        <taxon>Gunneridae</taxon>
        <taxon>Pentapetalae</taxon>
        <taxon>rosids</taxon>
        <taxon>fabids</taxon>
        <taxon>Malpighiales</taxon>
        <taxon>Linaceae</taxon>
        <taxon>Linum</taxon>
    </lineage>
</organism>
<protein>
    <recommendedName>
        <fullName evidence="4">Molybdenum cofactor sulfurase</fullName>
    </recommendedName>
</protein>
<dbReference type="PANTHER" id="PTHR14237:SF88">
    <property type="entry name" value="PYRIDOXAL PHOSPHATE (PLP)-DEPENDENT TRANSFERASES SUPERFAMILY PROTEIN"/>
    <property type="match status" value="1"/>
</dbReference>
<dbReference type="EMBL" id="CAMGYJ010000004">
    <property type="protein sequence ID" value="CAI0404151.1"/>
    <property type="molecule type" value="Genomic_DNA"/>
</dbReference>
<accession>A0AAV0J2M5</accession>
<dbReference type="Proteomes" id="UP001154282">
    <property type="component" value="Unassembled WGS sequence"/>
</dbReference>
<dbReference type="InterPro" id="IPR015424">
    <property type="entry name" value="PyrdxlP-dep_Trfase"/>
</dbReference>
<dbReference type="Gene3D" id="3.40.640.10">
    <property type="entry name" value="Type I PLP-dependent aspartate aminotransferase-like (Major domain)"/>
    <property type="match status" value="1"/>
</dbReference>
<dbReference type="AlphaFoldDB" id="A0AAV0J2M5"/>
<feature type="compositionally biased region" description="Basic and acidic residues" evidence="1">
    <location>
        <begin position="391"/>
        <end position="407"/>
    </location>
</feature>
<dbReference type="PANTHER" id="PTHR14237">
    <property type="entry name" value="MOLYBDOPTERIN COFACTOR SULFURASE MOSC"/>
    <property type="match status" value="1"/>
</dbReference>
<name>A0AAV0J2M5_9ROSI</name>
<evidence type="ECO:0008006" key="4">
    <source>
        <dbReference type="Google" id="ProtNLM"/>
    </source>
</evidence>
<feature type="region of interest" description="Disordered" evidence="1">
    <location>
        <begin position="391"/>
        <end position="415"/>
    </location>
</feature>
<comment type="caution">
    <text evidence="2">The sequence shown here is derived from an EMBL/GenBank/DDBJ whole genome shotgun (WGS) entry which is preliminary data.</text>
</comment>
<gene>
    <name evidence="2" type="ORF">LITE_LOCUS12345</name>
</gene>
<keyword evidence="3" id="KW-1185">Reference proteome</keyword>
<dbReference type="InterPro" id="IPR015421">
    <property type="entry name" value="PyrdxlP-dep_Trfase_major"/>
</dbReference>
<reference evidence="2" key="1">
    <citation type="submission" date="2022-08" db="EMBL/GenBank/DDBJ databases">
        <authorList>
            <person name="Gutierrez-Valencia J."/>
        </authorList>
    </citation>
    <scope>NUCLEOTIDE SEQUENCE</scope>
</reference>